<keyword evidence="5" id="KW-0812">Transmembrane</keyword>
<dbReference type="PROSITE" id="PS50088">
    <property type="entry name" value="ANK_REPEAT"/>
    <property type="match status" value="4"/>
</dbReference>
<feature type="compositionally biased region" description="Basic and acidic residues" evidence="4">
    <location>
        <begin position="250"/>
        <end position="274"/>
    </location>
</feature>
<dbReference type="Proteomes" id="UP000224006">
    <property type="component" value="Chromosome VI"/>
</dbReference>
<comment type="caution">
    <text evidence="6">The sequence shown here is derived from an EMBL/GenBank/DDBJ whole genome shotgun (WGS) entry which is preliminary data.</text>
</comment>
<dbReference type="STRING" id="94643.A0A2A9MH63"/>
<keyword evidence="5" id="KW-1133">Transmembrane helix</keyword>
<organism evidence="6 7">
    <name type="scientific">Besnoitia besnoiti</name>
    <name type="common">Apicomplexan protozoan</name>
    <dbReference type="NCBI Taxonomy" id="94643"/>
    <lineage>
        <taxon>Eukaryota</taxon>
        <taxon>Sar</taxon>
        <taxon>Alveolata</taxon>
        <taxon>Apicomplexa</taxon>
        <taxon>Conoidasida</taxon>
        <taxon>Coccidia</taxon>
        <taxon>Eucoccidiorida</taxon>
        <taxon>Eimeriorina</taxon>
        <taxon>Sarcocystidae</taxon>
        <taxon>Besnoitia</taxon>
    </lineage>
</organism>
<dbReference type="GeneID" id="40311719"/>
<dbReference type="OrthoDB" id="408027at2759"/>
<dbReference type="InterPro" id="IPR036770">
    <property type="entry name" value="Ankyrin_rpt-contain_sf"/>
</dbReference>
<name>A0A2A9MH63_BESBE</name>
<dbReference type="InterPro" id="IPR002110">
    <property type="entry name" value="Ankyrin_rpt"/>
</dbReference>
<keyword evidence="2 3" id="KW-0040">ANK repeat</keyword>
<keyword evidence="1" id="KW-0677">Repeat</keyword>
<dbReference type="EMBL" id="NWUJ01000006">
    <property type="protein sequence ID" value="PFH34760.1"/>
    <property type="molecule type" value="Genomic_DNA"/>
</dbReference>
<sequence>MDKLRKAVHKGAVEDVRSLVLTGADVNAFDKKGVNALHVAAEMNDLELLEALLESPQADVNIIDRVQGWTPIVYCLSACGGDTTLLRRLLKVPGCKLDTPDPDGNTALHWAATLNQPEAAEVLINRGAARNAVNHARETPLHVALKEGNEETVELLVEKGADVNAKDEEGRTPLLVALDLGNVNLANRLLHSEKLELEKHTDGAGNTPIHIATMEGLDGFVEKLVARGFSRDARNLAGLTAADLQAQQQREAEEKAQCQAAAKEERELRRRQQAEEDMRSTEVSIFCRDYGLSDAVADIFYKKKFRYLDDAFFGLSSSMLKKFGLSNEDREKLEQAMRMRFLSVSQAREEYLERSEREQREAIGELEKRAAQRRTLVRLLGFVVVAVVFLLLYFGLEIFIAQDGKKRR</sequence>
<keyword evidence="7" id="KW-1185">Reference proteome</keyword>
<feature type="repeat" description="ANK" evidence="3">
    <location>
        <begin position="204"/>
        <end position="236"/>
    </location>
</feature>
<dbReference type="RefSeq" id="XP_029218769.1">
    <property type="nucleotide sequence ID" value="XM_029365186.1"/>
</dbReference>
<dbReference type="SMART" id="SM00248">
    <property type="entry name" value="ANK"/>
    <property type="match status" value="6"/>
</dbReference>
<evidence type="ECO:0000313" key="6">
    <source>
        <dbReference type="EMBL" id="PFH34760.1"/>
    </source>
</evidence>
<feature type="repeat" description="ANK" evidence="3">
    <location>
        <begin position="103"/>
        <end position="135"/>
    </location>
</feature>
<dbReference type="KEGG" id="bbes:BESB_067930"/>
<evidence type="ECO:0000256" key="2">
    <source>
        <dbReference type="ARBA" id="ARBA00023043"/>
    </source>
</evidence>
<dbReference type="PRINTS" id="PR01415">
    <property type="entry name" value="ANKYRIN"/>
</dbReference>
<dbReference type="VEuPathDB" id="ToxoDB:BESB_067930"/>
<evidence type="ECO:0000256" key="3">
    <source>
        <dbReference type="PROSITE-ProRule" id="PRU00023"/>
    </source>
</evidence>
<feature type="repeat" description="ANK" evidence="3">
    <location>
        <begin position="32"/>
        <end position="65"/>
    </location>
</feature>
<evidence type="ECO:0000313" key="7">
    <source>
        <dbReference type="Proteomes" id="UP000224006"/>
    </source>
</evidence>
<dbReference type="PANTHER" id="PTHR24171">
    <property type="entry name" value="ANKYRIN REPEAT DOMAIN-CONTAINING PROTEIN 39-RELATED"/>
    <property type="match status" value="1"/>
</dbReference>
<dbReference type="Gene3D" id="1.25.40.20">
    <property type="entry name" value="Ankyrin repeat-containing domain"/>
    <property type="match status" value="4"/>
</dbReference>
<dbReference type="SUPFAM" id="SSF48403">
    <property type="entry name" value="Ankyrin repeat"/>
    <property type="match status" value="1"/>
</dbReference>
<feature type="repeat" description="ANK" evidence="3">
    <location>
        <begin position="136"/>
        <end position="168"/>
    </location>
</feature>
<protein>
    <submittedName>
        <fullName evidence="6">Ankyrin repeat-containing protein</fullName>
    </submittedName>
</protein>
<gene>
    <name evidence="6" type="ORF">BESB_067930</name>
</gene>
<evidence type="ECO:0000256" key="1">
    <source>
        <dbReference type="ARBA" id="ARBA00022737"/>
    </source>
</evidence>
<evidence type="ECO:0000256" key="4">
    <source>
        <dbReference type="SAM" id="MobiDB-lite"/>
    </source>
</evidence>
<keyword evidence="5" id="KW-0472">Membrane</keyword>
<proteinExistence type="predicted"/>
<feature type="transmembrane region" description="Helical" evidence="5">
    <location>
        <begin position="379"/>
        <end position="400"/>
    </location>
</feature>
<evidence type="ECO:0000256" key="5">
    <source>
        <dbReference type="SAM" id="Phobius"/>
    </source>
</evidence>
<dbReference type="PROSITE" id="PS50297">
    <property type="entry name" value="ANK_REP_REGION"/>
    <property type="match status" value="4"/>
</dbReference>
<accession>A0A2A9MH63</accession>
<feature type="region of interest" description="Disordered" evidence="4">
    <location>
        <begin position="248"/>
        <end position="274"/>
    </location>
</feature>
<dbReference type="PANTHER" id="PTHR24171:SF9">
    <property type="entry name" value="ANKYRIN REPEAT DOMAIN-CONTAINING PROTEIN 39"/>
    <property type="match status" value="1"/>
</dbReference>
<reference evidence="6 7" key="1">
    <citation type="submission" date="2017-09" db="EMBL/GenBank/DDBJ databases">
        <title>Genome sequencing of Besnoitia besnoiti strain Bb-Ger1.</title>
        <authorList>
            <person name="Schares G."/>
            <person name="Venepally P."/>
            <person name="Lorenzi H.A."/>
        </authorList>
    </citation>
    <scope>NUCLEOTIDE SEQUENCE [LARGE SCALE GENOMIC DNA]</scope>
    <source>
        <strain evidence="6 7">Bb-Ger1</strain>
    </source>
</reference>
<dbReference type="AlphaFoldDB" id="A0A2A9MH63"/>
<dbReference type="Pfam" id="PF12796">
    <property type="entry name" value="Ank_2"/>
    <property type="match status" value="2"/>
</dbReference>